<dbReference type="InterPro" id="IPR010065">
    <property type="entry name" value="AA_ABC_transptr_permease_3TM"/>
</dbReference>
<feature type="transmembrane region" description="Helical" evidence="8">
    <location>
        <begin position="197"/>
        <end position="218"/>
    </location>
</feature>
<keyword evidence="5 8" id="KW-0812">Transmembrane</keyword>
<evidence type="ECO:0000313" key="11">
    <source>
        <dbReference type="Proteomes" id="UP000478740"/>
    </source>
</evidence>
<feature type="transmembrane region" description="Helical" evidence="8">
    <location>
        <begin position="224"/>
        <end position="240"/>
    </location>
</feature>
<keyword evidence="7 8" id="KW-0472">Membrane</keyword>
<dbReference type="PANTHER" id="PTHR30614:SF41">
    <property type="entry name" value="INNER MEMBRANE AMINO-ACID ABC TRANSPORTER PERMEASE PROTEIN YHDY"/>
    <property type="match status" value="1"/>
</dbReference>
<feature type="transmembrane region" description="Helical" evidence="8">
    <location>
        <begin position="320"/>
        <end position="343"/>
    </location>
</feature>
<accession>A0A6L6IWX7</accession>
<feature type="transmembrane region" description="Helical" evidence="8">
    <location>
        <begin position="289"/>
        <end position="308"/>
    </location>
</feature>
<evidence type="ECO:0000256" key="1">
    <source>
        <dbReference type="ARBA" id="ARBA00004429"/>
    </source>
</evidence>
<evidence type="ECO:0000256" key="2">
    <source>
        <dbReference type="ARBA" id="ARBA00010072"/>
    </source>
</evidence>
<reference evidence="10 11" key="1">
    <citation type="submission" date="2019-11" db="EMBL/GenBank/DDBJ databases">
        <authorList>
            <person name="Dong K."/>
        </authorList>
    </citation>
    <scope>NUCLEOTIDE SEQUENCE [LARGE SCALE GENOMIC DNA]</scope>
    <source>
        <strain evidence="10 11">DK608</strain>
    </source>
</reference>
<comment type="similarity">
    <text evidence="2">Belongs to the binding-protein-dependent transport system permease family. HisMQ subfamily.</text>
</comment>
<evidence type="ECO:0000256" key="7">
    <source>
        <dbReference type="ARBA" id="ARBA00023136"/>
    </source>
</evidence>
<dbReference type="GO" id="GO:0043190">
    <property type="term" value="C:ATP-binding cassette (ABC) transporter complex"/>
    <property type="evidence" value="ECO:0007669"/>
    <property type="project" value="InterPro"/>
</dbReference>
<protein>
    <submittedName>
        <fullName evidence="10">ABC transporter permease subunit</fullName>
    </submittedName>
</protein>
<dbReference type="Proteomes" id="UP000478740">
    <property type="component" value="Unassembled WGS sequence"/>
</dbReference>
<dbReference type="InterPro" id="IPR000515">
    <property type="entry name" value="MetI-like"/>
</dbReference>
<keyword evidence="4" id="KW-1003">Cell membrane</keyword>
<evidence type="ECO:0000313" key="10">
    <source>
        <dbReference type="EMBL" id="MTH64131.1"/>
    </source>
</evidence>
<feature type="domain" description="ABC transmembrane type-1" evidence="9">
    <location>
        <begin position="152"/>
        <end position="340"/>
    </location>
</feature>
<evidence type="ECO:0000259" key="9">
    <source>
        <dbReference type="PROSITE" id="PS50928"/>
    </source>
</evidence>
<dbReference type="AlphaFoldDB" id="A0A6L6IWX7"/>
<dbReference type="EMBL" id="WMII01000006">
    <property type="protein sequence ID" value="MTH64131.1"/>
    <property type="molecule type" value="Genomic_DNA"/>
</dbReference>
<sequence length="358" mass="39669">MTVSQIKRPSNGWRQIRRDYFGSVGSGLLTVGSFALLGSLAWMLIRWGLLDATFAPEARHDTCQAAGGACWSVIANRWRLILFGLYPYDEQWRSALACVIVVATVAASCFPRFWNVRALSLIWILGAVTFFMLMRGGVFGLRPVTADQWGGLSLTLMIFVGTVLVGMPLSIMLALMRRSEMPVIARATGFFIDAVRSLPVITILFTFAIFLPFVLPAFLQGEKLYRVILALGLFFAAYQAEIIRGGLQGVAAGQDEAAKALGLSYRYRVSRILLPQAFRNALPATINQMVIAFMETSMVVIIGFFELLASGNAAYGTGEWSFAFVEVYVFISAIYFTFVFGLSRYGAFLERRMNTGRH</sequence>
<keyword evidence="11" id="KW-1185">Reference proteome</keyword>
<name>A0A6L6IWX7_9RHOB</name>
<feature type="transmembrane region" description="Helical" evidence="8">
    <location>
        <begin position="153"/>
        <end position="176"/>
    </location>
</feature>
<evidence type="ECO:0000256" key="5">
    <source>
        <dbReference type="ARBA" id="ARBA00022692"/>
    </source>
</evidence>
<feature type="transmembrane region" description="Helical" evidence="8">
    <location>
        <begin position="92"/>
        <end position="114"/>
    </location>
</feature>
<evidence type="ECO:0000256" key="6">
    <source>
        <dbReference type="ARBA" id="ARBA00022989"/>
    </source>
</evidence>
<dbReference type="PANTHER" id="PTHR30614">
    <property type="entry name" value="MEMBRANE COMPONENT OF AMINO ACID ABC TRANSPORTER"/>
    <property type="match status" value="1"/>
</dbReference>
<dbReference type="RefSeq" id="WP_155044008.1">
    <property type="nucleotide sequence ID" value="NZ_WMIH01000006.1"/>
</dbReference>
<evidence type="ECO:0000256" key="4">
    <source>
        <dbReference type="ARBA" id="ARBA00022475"/>
    </source>
</evidence>
<feature type="transmembrane region" description="Helical" evidence="8">
    <location>
        <begin position="20"/>
        <end position="45"/>
    </location>
</feature>
<dbReference type="Gene3D" id="1.10.3720.10">
    <property type="entry name" value="MetI-like"/>
    <property type="match status" value="1"/>
</dbReference>
<keyword evidence="6 8" id="KW-1133">Transmembrane helix</keyword>
<dbReference type="InterPro" id="IPR035906">
    <property type="entry name" value="MetI-like_sf"/>
</dbReference>
<comment type="subcellular location">
    <subcellularLocation>
        <location evidence="1">Cell inner membrane</location>
        <topology evidence="1">Multi-pass membrane protein</topology>
    </subcellularLocation>
    <subcellularLocation>
        <location evidence="8">Cell membrane</location>
        <topology evidence="8">Multi-pass membrane protein</topology>
    </subcellularLocation>
</comment>
<proteinExistence type="inferred from homology"/>
<dbReference type="GO" id="GO:0022857">
    <property type="term" value="F:transmembrane transporter activity"/>
    <property type="evidence" value="ECO:0007669"/>
    <property type="project" value="InterPro"/>
</dbReference>
<gene>
    <name evidence="10" type="ORF">GL284_07605</name>
</gene>
<dbReference type="GO" id="GO:0006865">
    <property type="term" value="P:amino acid transport"/>
    <property type="evidence" value="ECO:0007669"/>
    <property type="project" value="TreeGrafter"/>
</dbReference>
<dbReference type="CDD" id="cd06261">
    <property type="entry name" value="TM_PBP2"/>
    <property type="match status" value="1"/>
</dbReference>
<organism evidence="10 11">
    <name type="scientific">Paracoccus shanxieyensis</name>
    <dbReference type="NCBI Taxonomy" id="2675752"/>
    <lineage>
        <taxon>Bacteria</taxon>
        <taxon>Pseudomonadati</taxon>
        <taxon>Pseudomonadota</taxon>
        <taxon>Alphaproteobacteria</taxon>
        <taxon>Rhodobacterales</taxon>
        <taxon>Paracoccaceae</taxon>
        <taxon>Paracoccus</taxon>
    </lineage>
</organism>
<dbReference type="NCBIfam" id="TIGR01726">
    <property type="entry name" value="HEQRo_perm_3TM"/>
    <property type="match status" value="1"/>
</dbReference>
<feature type="transmembrane region" description="Helical" evidence="8">
    <location>
        <begin position="121"/>
        <end position="141"/>
    </location>
</feature>
<evidence type="ECO:0000256" key="8">
    <source>
        <dbReference type="RuleBase" id="RU363032"/>
    </source>
</evidence>
<evidence type="ECO:0000256" key="3">
    <source>
        <dbReference type="ARBA" id="ARBA00022448"/>
    </source>
</evidence>
<dbReference type="PROSITE" id="PS50928">
    <property type="entry name" value="ABC_TM1"/>
    <property type="match status" value="1"/>
</dbReference>
<dbReference type="InterPro" id="IPR043429">
    <property type="entry name" value="ArtM/GltK/GlnP/TcyL/YhdX-like"/>
</dbReference>
<comment type="caution">
    <text evidence="10">The sequence shown here is derived from an EMBL/GenBank/DDBJ whole genome shotgun (WGS) entry which is preliminary data.</text>
</comment>
<keyword evidence="3 8" id="KW-0813">Transport</keyword>
<dbReference type="SUPFAM" id="SSF161098">
    <property type="entry name" value="MetI-like"/>
    <property type="match status" value="1"/>
</dbReference>
<dbReference type="Pfam" id="PF00528">
    <property type="entry name" value="BPD_transp_1"/>
    <property type="match status" value="1"/>
</dbReference>